<keyword evidence="6" id="KW-1185">Reference proteome</keyword>
<organism evidence="5 6">
    <name type="scientific">Candidatus Pantoea soli</name>
    <dbReference type="NCBI Taxonomy" id="3098669"/>
    <lineage>
        <taxon>Bacteria</taxon>
        <taxon>Pseudomonadati</taxon>
        <taxon>Pseudomonadota</taxon>
        <taxon>Gammaproteobacteria</taxon>
        <taxon>Enterobacterales</taxon>
        <taxon>Erwiniaceae</taxon>
        <taxon>Pantoea</taxon>
    </lineage>
</organism>
<dbReference type="GO" id="GO:0022857">
    <property type="term" value="F:transmembrane transporter activity"/>
    <property type="evidence" value="ECO:0007669"/>
    <property type="project" value="InterPro"/>
</dbReference>
<dbReference type="KEGG" id="pdis:D8B20_20160"/>
<dbReference type="Proteomes" id="UP000319411">
    <property type="component" value="Plasmid unnamed2"/>
</dbReference>
<dbReference type="InterPro" id="IPR011701">
    <property type="entry name" value="MFS"/>
</dbReference>
<dbReference type="Gene3D" id="1.20.1250.20">
    <property type="entry name" value="MFS general substrate transporter like domains"/>
    <property type="match status" value="1"/>
</dbReference>
<feature type="transmembrane region" description="Helical" evidence="4">
    <location>
        <begin position="239"/>
        <end position="259"/>
    </location>
</feature>
<dbReference type="RefSeq" id="WP_145891687.1">
    <property type="nucleotide sequence ID" value="NZ_CP032704.1"/>
</dbReference>
<feature type="transmembrane region" description="Helical" evidence="4">
    <location>
        <begin position="38"/>
        <end position="57"/>
    </location>
</feature>
<evidence type="ECO:0000256" key="2">
    <source>
        <dbReference type="ARBA" id="ARBA00022989"/>
    </source>
</evidence>
<dbReference type="CDD" id="cd06174">
    <property type="entry name" value="MFS"/>
    <property type="match status" value="1"/>
</dbReference>
<feature type="transmembrane region" description="Helical" evidence="4">
    <location>
        <begin position="266"/>
        <end position="286"/>
    </location>
</feature>
<dbReference type="OrthoDB" id="6452825at2"/>
<feature type="transmembrane region" description="Helical" evidence="4">
    <location>
        <begin position="203"/>
        <end position="227"/>
    </location>
</feature>
<feature type="transmembrane region" description="Helical" evidence="4">
    <location>
        <begin position="327"/>
        <end position="349"/>
    </location>
</feature>
<gene>
    <name evidence="5" type="ORF">D8B20_20160</name>
</gene>
<keyword evidence="3 4" id="KW-0472">Membrane</keyword>
<feature type="transmembrane region" description="Helical" evidence="4">
    <location>
        <begin position="361"/>
        <end position="378"/>
    </location>
</feature>
<feature type="transmembrane region" description="Helical" evidence="4">
    <location>
        <begin position="88"/>
        <end position="107"/>
    </location>
</feature>
<protein>
    <submittedName>
        <fullName evidence="5">MFS transporter</fullName>
    </submittedName>
</protein>
<feature type="transmembrane region" description="Helical" evidence="4">
    <location>
        <begin position="7"/>
        <end position="26"/>
    </location>
</feature>
<sequence>MAARIYIFHILFLFPMWISKTLQPIYWEQQGQLKLFSASYVAMALAGACSIFYARILARTGAKVGLSAGFLLYGIGLVLRAFPEGMAIAVGSGLTAGVGASCIGLSLKSLVFQADEGNKERIILHSDNIMTVSQSLGAFVAGGLVTLLALYGSSPYATGLLISGLLVLTGLVLIPSLKSGVAVISTMKKEEQPAKWQLDKTDVLLFTAFIISGACWALILPMLPVYLKDMHFSDAHVGLVMSAGVIGGLLFKNIFILLFKSSDRGTSLLIFALLCMLAIFAALSALKYQLTIIFAVSVIAMYTFRTICSLLISYLEMDIAQRGRAEHIFGLTQTAFLTGDILGGIALPYSYESRLLSNHPLLMVALLFLSYVLVYCGSRVGGRLNVQPSQ</sequence>
<geneLocation type="plasmid" evidence="5 6">
    <name>unnamed2</name>
</geneLocation>
<dbReference type="EMBL" id="CP032704">
    <property type="protein sequence ID" value="QDY44250.1"/>
    <property type="molecule type" value="Genomic_DNA"/>
</dbReference>
<dbReference type="InterPro" id="IPR036259">
    <property type="entry name" value="MFS_trans_sf"/>
</dbReference>
<feature type="transmembrane region" description="Helical" evidence="4">
    <location>
        <begin position="128"/>
        <end position="151"/>
    </location>
</feature>
<feature type="transmembrane region" description="Helical" evidence="4">
    <location>
        <begin position="292"/>
        <end position="315"/>
    </location>
</feature>
<evidence type="ECO:0000256" key="4">
    <source>
        <dbReference type="SAM" id="Phobius"/>
    </source>
</evidence>
<evidence type="ECO:0000256" key="1">
    <source>
        <dbReference type="ARBA" id="ARBA00022692"/>
    </source>
</evidence>
<evidence type="ECO:0000313" key="6">
    <source>
        <dbReference type="Proteomes" id="UP000319411"/>
    </source>
</evidence>
<keyword evidence="1 4" id="KW-0812">Transmembrane</keyword>
<feature type="transmembrane region" description="Helical" evidence="4">
    <location>
        <begin position="64"/>
        <end position="82"/>
    </location>
</feature>
<keyword evidence="5" id="KW-0614">Plasmid</keyword>
<proteinExistence type="predicted"/>
<evidence type="ECO:0000313" key="5">
    <source>
        <dbReference type="EMBL" id="QDY44250.1"/>
    </source>
</evidence>
<feature type="transmembrane region" description="Helical" evidence="4">
    <location>
        <begin position="157"/>
        <end position="183"/>
    </location>
</feature>
<keyword evidence="2 4" id="KW-1133">Transmembrane helix</keyword>
<dbReference type="SUPFAM" id="SSF103473">
    <property type="entry name" value="MFS general substrate transporter"/>
    <property type="match status" value="1"/>
</dbReference>
<name>A0A518XJ78_9GAMM</name>
<evidence type="ECO:0000256" key="3">
    <source>
        <dbReference type="ARBA" id="ARBA00023136"/>
    </source>
</evidence>
<accession>A0A518XJ78</accession>
<dbReference type="AlphaFoldDB" id="A0A518XJ78"/>
<reference evidence="5 6" key="1">
    <citation type="submission" date="2018-10" db="EMBL/GenBank/DDBJ databases">
        <title>Genome Sequencing of Pantoea dispersa DSM 32899.</title>
        <authorList>
            <person name="Nawrath M."/>
            <person name="Ottenheim C."/>
            <person name="Wilm A."/>
            <person name="Zimmermann W."/>
            <person name="Wu J.C."/>
        </authorList>
    </citation>
    <scope>NUCLEOTIDE SEQUENCE [LARGE SCALE GENOMIC DNA]</scope>
    <source>
        <strain evidence="5 6">DSM 32899</strain>
        <plasmid evidence="5 6">unnamed2</plasmid>
    </source>
</reference>
<dbReference type="Pfam" id="PF07690">
    <property type="entry name" value="MFS_1"/>
    <property type="match status" value="1"/>
</dbReference>